<dbReference type="Proteomes" id="UP000230233">
    <property type="component" value="Chromosome IV"/>
</dbReference>
<evidence type="ECO:0000313" key="2">
    <source>
        <dbReference type="EMBL" id="PIC37284.1"/>
    </source>
</evidence>
<accession>A0A2G5UCN9</accession>
<name>A0A2G5UCN9_9PELO</name>
<evidence type="ECO:0000313" key="3">
    <source>
        <dbReference type="Proteomes" id="UP000230233"/>
    </source>
</evidence>
<feature type="region of interest" description="Disordered" evidence="1">
    <location>
        <begin position="1"/>
        <end position="28"/>
    </location>
</feature>
<keyword evidence="3" id="KW-1185">Reference proteome</keyword>
<dbReference type="AlphaFoldDB" id="A0A2G5UCN9"/>
<reference evidence="3" key="1">
    <citation type="submission" date="2017-10" db="EMBL/GenBank/DDBJ databases">
        <title>Rapid genome shrinkage in a self-fertile nematode reveals novel sperm competition proteins.</title>
        <authorList>
            <person name="Yin D."/>
            <person name="Schwarz E.M."/>
            <person name="Thomas C.G."/>
            <person name="Felde R.L."/>
            <person name="Korf I.F."/>
            <person name="Cutter A.D."/>
            <person name="Schartner C.M."/>
            <person name="Ralston E.J."/>
            <person name="Meyer B.J."/>
            <person name="Haag E.S."/>
        </authorList>
    </citation>
    <scope>NUCLEOTIDE SEQUENCE [LARGE SCALE GENOMIC DNA]</scope>
    <source>
        <strain evidence="3">JU1422</strain>
    </source>
</reference>
<gene>
    <name evidence="2" type="primary">Cnig_chr_IV.g15966</name>
    <name evidence="2" type="ORF">B9Z55_015966</name>
</gene>
<protein>
    <submittedName>
        <fullName evidence="2">Uncharacterized protein</fullName>
    </submittedName>
</protein>
<proteinExistence type="predicted"/>
<comment type="caution">
    <text evidence="2">The sequence shown here is derived from an EMBL/GenBank/DDBJ whole genome shotgun (WGS) entry which is preliminary data.</text>
</comment>
<organism evidence="2 3">
    <name type="scientific">Caenorhabditis nigoni</name>
    <dbReference type="NCBI Taxonomy" id="1611254"/>
    <lineage>
        <taxon>Eukaryota</taxon>
        <taxon>Metazoa</taxon>
        <taxon>Ecdysozoa</taxon>
        <taxon>Nematoda</taxon>
        <taxon>Chromadorea</taxon>
        <taxon>Rhabditida</taxon>
        <taxon>Rhabditina</taxon>
        <taxon>Rhabditomorpha</taxon>
        <taxon>Rhabditoidea</taxon>
        <taxon>Rhabditidae</taxon>
        <taxon>Peloderinae</taxon>
        <taxon>Caenorhabditis</taxon>
    </lineage>
</organism>
<feature type="region of interest" description="Disordered" evidence="1">
    <location>
        <begin position="57"/>
        <end position="87"/>
    </location>
</feature>
<feature type="compositionally biased region" description="Basic and acidic residues" evidence="1">
    <location>
        <begin position="10"/>
        <end position="28"/>
    </location>
</feature>
<feature type="compositionally biased region" description="Basic and acidic residues" evidence="1">
    <location>
        <begin position="76"/>
        <end position="87"/>
    </location>
</feature>
<evidence type="ECO:0000256" key="1">
    <source>
        <dbReference type="SAM" id="MobiDB-lite"/>
    </source>
</evidence>
<dbReference type="EMBL" id="PDUG01000004">
    <property type="protein sequence ID" value="PIC37284.1"/>
    <property type="molecule type" value="Genomic_DNA"/>
</dbReference>
<sequence>MKPVRQTRRRREDTSKTSNCEERSRERGTVGAWQRAKRLAVRLRVFPLSTAARVEGETHAGGAGRDANTLTTHCGSKRDSTETRCSF</sequence>